<protein>
    <submittedName>
        <fullName evidence="4">DUF1343-domain-containing protein</fullName>
    </submittedName>
</protein>
<dbReference type="Gene3D" id="3.40.50.12170">
    <property type="entry name" value="Uncharacterised protein PF07075, DUF1343"/>
    <property type="match status" value="1"/>
</dbReference>
<evidence type="ECO:0000259" key="3">
    <source>
        <dbReference type="Pfam" id="PF20732"/>
    </source>
</evidence>
<feature type="signal peptide" evidence="1">
    <location>
        <begin position="1"/>
        <end position="19"/>
    </location>
</feature>
<dbReference type="EMBL" id="JBFXLR010000002">
    <property type="protein sequence ID" value="KAL2860026.1"/>
    <property type="molecule type" value="Genomic_DNA"/>
</dbReference>
<feature type="domain" description="Peptidoglycan beta-N-acetylmuramidase NamZ N-terminal" evidence="2">
    <location>
        <begin position="40"/>
        <end position="250"/>
    </location>
</feature>
<name>A0ABR4L645_9EURO</name>
<dbReference type="Pfam" id="PF07075">
    <property type="entry name" value="NamZ_N"/>
    <property type="match status" value="1"/>
</dbReference>
<evidence type="ECO:0000313" key="4">
    <source>
        <dbReference type="EMBL" id="KAL2860026.1"/>
    </source>
</evidence>
<evidence type="ECO:0000313" key="5">
    <source>
        <dbReference type="Proteomes" id="UP001610444"/>
    </source>
</evidence>
<dbReference type="InterPro" id="IPR048503">
    <property type="entry name" value="NamZ_C"/>
</dbReference>
<proteinExistence type="predicted"/>
<keyword evidence="5" id="KW-1185">Reference proteome</keyword>
<dbReference type="Pfam" id="PF20732">
    <property type="entry name" value="NamZ_C"/>
    <property type="match status" value="1"/>
</dbReference>
<accession>A0ABR4L645</accession>
<keyword evidence="1" id="KW-0732">Signal</keyword>
<dbReference type="CDD" id="cd12148">
    <property type="entry name" value="fungal_TF_MHR"/>
    <property type="match status" value="1"/>
</dbReference>
<dbReference type="Proteomes" id="UP001610444">
    <property type="component" value="Unassembled WGS sequence"/>
</dbReference>
<comment type="caution">
    <text evidence="4">The sequence shown here is derived from an EMBL/GenBank/DDBJ whole genome shotgun (WGS) entry which is preliminary data.</text>
</comment>
<sequence length="1095" mass="121165">MRVLTIFAVLSSVLWAKYAVKTGLDVLFESNYTQLAGRKVIVLTNPTGVTPDLNLGVDVMFNSGAVDLVGVMGPEHGFRGTAQAGGSEGTFIDPETGLTVYDAYNANTSTLVGYIKESGADTVLFDIQDVGARFYTYTWAMYDTMVAAAITNASFVVVDRPNPITGLNAFGPVLNESYASYVGRRPIAQAHGMTTGELASMFVGEKWIQETANGSDLNLEVIQMKGWKRSMTWEDTHLPWVMPSPNMPTPDTALIYAGACMFEGTSISEGRGTTRPFELLGGSFTNDSWADEMRALNIPHTNFRSACFSPTTSKFQSQTVCGLETYVFLDSIGDYEEFDPVFLGVSLLWSAKHLYTLGSNDTGFGNTTQSFHWLFASKTSLYDVDVLTGGSLIREGIEAGLSPDEIRSQCLHQQAQLGEQWKKIAFGSPRVSPVVYPNSLVITSVQHAPVAPVVKSLNSASIERIHSSDIGQLCLPTSGPNGLSPERPAATFQMKPYPNPGYQGSSSLKTVLDNLGDHLAVRIDTSRPHVNDQQSSRDAVLRADSSKMVDEGVQLLETFLDYLADDAFRQLFSEAKGSGLQTHLGTFLLFPFFESLANEIDIIRQSENRKASSFALSQRLFEKANQPVEIHSAMTLEEFAAQYTGLNLRWETVGLIITLAGIASTEIRVPHPACKTEEERQLLRTTLVHLTNKCVGFCDSLDTLNDITMIFIYESFLLASIFYGDQSFKAWRRLNHASSALFADGLHETVKEKQYLPFFLTQLRQQIFARIYGSDISFAVFLGRPPRVSKRFCYTSMPLDIEEDIYCLVGEALDQELAHLDRNGWNTIGQIRKSAVIRWSMITSMIREDALETLLGRNLTNVPQRIGELQAKIDHAWKDLPPFLTIPTRDLWLKGRSCHDVDTLHQIRLLYLNTAFLIEWAASRHGLQDTGALFVNASELLSWVNEALVRREQLSERGLISLAWRVTSCALPAAGAIAWYLLQPSSRVGLNLDLSSRRRSIENLSVLIAHMGALHDPGDGNYQLFCDAKSALQSAMDTILSLPDPAQPENSLDMLSSAALSPDWIFSDYLGLGVDSWIGLPDRGSFMRTDDNMLY</sequence>
<organism evidence="4 5">
    <name type="scientific">Aspergillus pseudodeflectus</name>
    <dbReference type="NCBI Taxonomy" id="176178"/>
    <lineage>
        <taxon>Eukaryota</taxon>
        <taxon>Fungi</taxon>
        <taxon>Dikarya</taxon>
        <taxon>Ascomycota</taxon>
        <taxon>Pezizomycotina</taxon>
        <taxon>Eurotiomycetes</taxon>
        <taxon>Eurotiomycetidae</taxon>
        <taxon>Eurotiales</taxon>
        <taxon>Aspergillaceae</taxon>
        <taxon>Aspergillus</taxon>
        <taxon>Aspergillus subgen. Nidulantes</taxon>
    </lineage>
</organism>
<evidence type="ECO:0000259" key="2">
    <source>
        <dbReference type="Pfam" id="PF07075"/>
    </source>
</evidence>
<dbReference type="Gene3D" id="3.90.1150.140">
    <property type="match status" value="1"/>
</dbReference>
<dbReference type="PANTHER" id="PTHR42915">
    <property type="entry name" value="HYPOTHETICAL 460 KDA PROTEIN IN FEUA-SIGW INTERGENIC REGION [PRECURSOR]"/>
    <property type="match status" value="1"/>
</dbReference>
<dbReference type="RefSeq" id="XP_070904717.1">
    <property type="nucleotide sequence ID" value="XM_071047857.1"/>
</dbReference>
<dbReference type="InterPro" id="IPR008302">
    <property type="entry name" value="NamZ"/>
</dbReference>
<feature type="domain" description="Peptidoglycan beta-N-acetylmuramidase NamZ C-terminal" evidence="3">
    <location>
        <begin position="254"/>
        <end position="420"/>
    </location>
</feature>
<dbReference type="PANTHER" id="PTHR42915:SF1">
    <property type="entry name" value="PEPTIDOGLYCAN BETA-N-ACETYLMURAMIDASE NAMZ"/>
    <property type="match status" value="1"/>
</dbReference>
<reference evidence="4 5" key="1">
    <citation type="submission" date="2024-07" db="EMBL/GenBank/DDBJ databases">
        <title>Section-level genome sequencing and comparative genomics of Aspergillus sections Usti and Cavernicolus.</title>
        <authorList>
            <consortium name="Lawrence Berkeley National Laboratory"/>
            <person name="Nybo J.L."/>
            <person name="Vesth T.C."/>
            <person name="Theobald S."/>
            <person name="Frisvad J.C."/>
            <person name="Larsen T.O."/>
            <person name="Kjaerboelling I."/>
            <person name="Rothschild-Mancinelli K."/>
            <person name="Lyhne E.K."/>
            <person name="Kogle M.E."/>
            <person name="Barry K."/>
            <person name="Clum A."/>
            <person name="Na H."/>
            <person name="Ledsgaard L."/>
            <person name="Lin J."/>
            <person name="Lipzen A."/>
            <person name="Kuo A."/>
            <person name="Riley R."/>
            <person name="Mondo S."/>
            <person name="LaButti K."/>
            <person name="Haridas S."/>
            <person name="Pangalinan J."/>
            <person name="Salamov A.A."/>
            <person name="Simmons B.A."/>
            <person name="Magnuson J.K."/>
            <person name="Chen J."/>
            <person name="Drula E."/>
            <person name="Henrissat B."/>
            <person name="Wiebenga A."/>
            <person name="Lubbers R.J."/>
            <person name="Gomes A.C."/>
            <person name="Macurrencykelacurrency M.R."/>
            <person name="Stajich J."/>
            <person name="Grigoriev I.V."/>
            <person name="Mortensen U.H."/>
            <person name="De vries R.P."/>
            <person name="Baker S.E."/>
            <person name="Andersen M.R."/>
        </authorList>
    </citation>
    <scope>NUCLEOTIDE SEQUENCE [LARGE SCALE GENOMIC DNA]</scope>
    <source>
        <strain evidence="4 5">CBS 756.74</strain>
    </source>
</reference>
<evidence type="ECO:0000256" key="1">
    <source>
        <dbReference type="SAM" id="SignalP"/>
    </source>
</evidence>
<gene>
    <name evidence="4" type="ORF">BJX68DRAFT_275475</name>
</gene>
<feature type="chain" id="PRO_5047483671" evidence="1">
    <location>
        <begin position="20"/>
        <end position="1095"/>
    </location>
</feature>
<dbReference type="GeneID" id="98163021"/>
<dbReference type="InterPro" id="IPR048502">
    <property type="entry name" value="NamZ_N"/>
</dbReference>